<proteinExistence type="predicted"/>
<accession>K9TJK7</accession>
<dbReference type="Gene3D" id="2.160.20.10">
    <property type="entry name" value="Single-stranded right-handed beta-helix, Pectin lyase-like"/>
    <property type="match status" value="2"/>
</dbReference>
<dbReference type="HOGENOM" id="CLU_001325_0_0_3"/>
<dbReference type="eggNOG" id="COG3210">
    <property type="taxonomic scope" value="Bacteria"/>
</dbReference>
<organism evidence="3 4">
    <name type="scientific">Oscillatoria acuminata PCC 6304</name>
    <dbReference type="NCBI Taxonomy" id="56110"/>
    <lineage>
        <taxon>Bacteria</taxon>
        <taxon>Bacillati</taxon>
        <taxon>Cyanobacteriota</taxon>
        <taxon>Cyanophyceae</taxon>
        <taxon>Oscillatoriophycideae</taxon>
        <taxon>Oscillatoriales</taxon>
        <taxon>Oscillatoriaceae</taxon>
        <taxon>Oscillatoria</taxon>
    </lineage>
</organism>
<dbReference type="InParanoid" id="K9TJK7"/>
<evidence type="ECO:0000259" key="2">
    <source>
        <dbReference type="SMART" id="SM00912"/>
    </source>
</evidence>
<dbReference type="EMBL" id="CP003607">
    <property type="protein sequence ID" value="AFY82316.1"/>
    <property type="molecule type" value="Genomic_DNA"/>
</dbReference>
<dbReference type="InterPro" id="IPR011050">
    <property type="entry name" value="Pectin_lyase_fold/virulence"/>
</dbReference>
<protein>
    <submittedName>
        <fullName evidence="3">Filamentous hemagglutinin family N-terminal domain protein</fullName>
    </submittedName>
</protein>
<dbReference type="OrthoDB" id="524079at2"/>
<sequence>MKIWWRFGSSQGFRTSALWGIAVLLSTVPFNLAQAQILPDSTLPEASRVTGNGNTFTIEGGTVGSGNLFHSFSEFSLPTGLEAHFNNSLEIQNIFTRVTGAKISNIDGLIRANGTANLFFLNPNGIIFGPNARLQIGGSFFTSSAESLLFDSGAEFSASNPTETPLLTLRVPVGLQMGSNPGEIQVNGAGISDTLPTDNLGLSVAPGQTLGFIGGNVTFSGGIATAPSGRIEVGSLRNGIAEIVPLPLGYKLQYDALASEFQDIKLLAGASLFSPSLFVNPDSEIQITGRSLNLNASQIASVTSQEANGTPINIRTSESVQMGGTLNTIFPYSSWIVTQVGENATGSGGDIAIASPKIALSDGAKIQTISEGSGNAGNIAIAAPESLEIIGFAIPPNLVTDPTQITNEILFAQYTNSRISSENYASGAGGNVRVSTGNLTAGGGGQIATLVGVDATGKGGEITVDADTIAADGVLFFNPIAFSGIGSYTLGNGVGGDVNLVARQVNLNNGAEIFSWSQGTQPGGNLRANISESFVATEVNPLAPLLFSGLVTYTIGEANSGNLELSADRISLLNGGKIATVALITQLSNNPTSQVPAGNSGDVTVTADTIQLSSTSFLQPESSSLIATIMLGSGNAGDVSVVTRQLSITEGATVASSSVASFLGLGLPLPGAGSGNGGNVTVQASELIEVLGENPFYPQNSFLGALSVGTGNTGNVFVSSPRILLKDGGSIFSSTTATGNSGQLRVEAGDIRIEGVTPRGTVSQLGANAIVFPEEFQQIYFLPALPTGNTGTVIVNADRITLSDGGTLSVQHPGTGNAGTLQVNVDRLTLDRGGNINATTAFGFGGNVELHVADSLQLSNGSQITVAALGDLGDGGNLQIDSDTIAALSQSQISANAVGGNGGNINIRTDGLFLSPNSQITASSQFGLDGEIAIKTPDATSADGLVDLSAEFSDPSGQIVAGCAADEGNQLIVTGRGGLPEDPTQPFMGSTIWHDLRPVPNLADVEKLGDRSSLPQPSQQRDRTPPVVEAKGWTRNSQGHLVLTAASPNPDLFIPHFCR</sequence>
<evidence type="ECO:0000313" key="4">
    <source>
        <dbReference type="Proteomes" id="UP000010367"/>
    </source>
</evidence>
<dbReference type="InterPro" id="IPR012334">
    <property type="entry name" value="Pectin_lyas_fold"/>
</dbReference>
<dbReference type="PATRIC" id="fig|56110.3.peg.3227"/>
<keyword evidence="4" id="KW-1185">Reference proteome</keyword>
<dbReference type="RefSeq" id="WP_015148956.1">
    <property type="nucleotide sequence ID" value="NC_019693.1"/>
</dbReference>
<dbReference type="InterPro" id="IPR008638">
    <property type="entry name" value="FhaB/CdiA-like_TPS"/>
</dbReference>
<feature type="region of interest" description="Disordered" evidence="1">
    <location>
        <begin position="1008"/>
        <end position="1027"/>
    </location>
</feature>
<dbReference type="KEGG" id="oac:Oscil6304_2708"/>
<feature type="domain" description="Filamentous haemagglutinin FhaB/tRNA nuclease CdiA-like TPS" evidence="2">
    <location>
        <begin position="40"/>
        <end position="151"/>
    </location>
</feature>
<evidence type="ECO:0000313" key="3">
    <source>
        <dbReference type="EMBL" id="AFY82316.1"/>
    </source>
</evidence>
<dbReference type="STRING" id="56110.Oscil6304_2708"/>
<dbReference type="NCBIfam" id="TIGR01901">
    <property type="entry name" value="adhes_NPXG"/>
    <property type="match status" value="1"/>
</dbReference>
<dbReference type="SUPFAM" id="SSF51126">
    <property type="entry name" value="Pectin lyase-like"/>
    <property type="match status" value="3"/>
</dbReference>
<name>K9TJK7_9CYAN</name>
<dbReference type="Pfam" id="PF05860">
    <property type="entry name" value="TPS"/>
    <property type="match status" value="1"/>
</dbReference>
<dbReference type="AlphaFoldDB" id="K9TJK7"/>
<reference evidence="3 4" key="1">
    <citation type="submission" date="2012-06" db="EMBL/GenBank/DDBJ databases">
        <title>Finished chromosome of genome of Oscillatoria acuminata PCC 6304.</title>
        <authorList>
            <consortium name="US DOE Joint Genome Institute"/>
            <person name="Gugger M."/>
            <person name="Coursin T."/>
            <person name="Rippka R."/>
            <person name="Tandeau De Marsac N."/>
            <person name="Huntemann M."/>
            <person name="Wei C.-L."/>
            <person name="Han J."/>
            <person name="Detter J.C."/>
            <person name="Han C."/>
            <person name="Tapia R."/>
            <person name="Davenport K."/>
            <person name="Daligault H."/>
            <person name="Erkkila T."/>
            <person name="Gu W."/>
            <person name="Munk A.C.C."/>
            <person name="Teshima H."/>
            <person name="Xu Y."/>
            <person name="Chain P."/>
            <person name="Chen A."/>
            <person name="Krypides N."/>
            <person name="Mavromatis K."/>
            <person name="Markowitz V."/>
            <person name="Szeto E."/>
            <person name="Ivanova N."/>
            <person name="Mikhailova N."/>
            <person name="Ovchinnikova G."/>
            <person name="Pagani I."/>
            <person name="Pati A."/>
            <person name="Goodwin L."/>
            <person name="Peters L."/>
            <person name="Pitluck S."/>
            <person name="Woyke T."/>
            <person name="Kerfeld C."/>
        </authorList>
    </citation>
    <scope>NUCLEOTIDE SEQUENCE [LARGE SCALE GENOMIC DNA]</scope>
    <source>
        <strain evidence="3 4">PCC 6304</strain>
    </source>
</reference>
<dbReference type="SMART" id="SM00912">
    <property type="entry name" value="Haemagg_act"/>
    <property type="match status" value="1"/>
</dbReference>
<dbReference type="Proteomes" id="UP000010367">
    <property type="component" value="Chromosome"/>
</dbReference>
<evidence type="ECO:0000256" key="1">
    <source>
        <dbReference type="SAM" id="MobiDB-lite"/>
    </source>
</evidence>
<gene>
    <name evidence="3" type="ORF">Oscil6304_2708</name>
</gene>